<dbReference type="EMBL" id="JAGQAF010000008">
    <property type="protein sequence ID" value="MCE8538547.1"/>
    <property type="molecule type" value="Genomic_DNA"/>
</dbReference>
<dbReference type="Pfam" id="PF09037">
    <property type="entry name" value="Sulphotransf"/>
    <property type="match status" value="1"/>
</dbReference>
<organism evidence="2 3">
    <name type="scientific">Ruegeria pomeroyi</name>
    <dbReference type="NCBI Taxonomy" id="89184"/>
    <lineage>
        <taxon>Bacteria</taxon>
        <taxon>Pseudomonadati</taxon>
        <taxon>Pseudomonadota</taxon>
        <taxon>Alphaproteobacteria</taxon>
        <taxon>Rhodobacterales</taxon>
        <taxon>Roseobacteraceae</taxon>
        <taxon>Ruegeria</taxon>
    </lineage>
</organism>
<feature type="domain" description="Sulphotransferase Stf0" evidence="1">
    <location>
        <begin position="7"/>
        <end position="250"/>
    </location>
</feature>
<dbReference type="Gene3D" id="3.40.50.300">
    <property type="entry name" value="P-loop containing nucleotide triphosphate hydrolases"/>
    <property type="match status" value="1"/>
</dbReference>
<evidence type="ECO:0000313" key="3">
    <source>
        <dbReference type="Proteomes" id="UP000813672"/>
    </source>
</evidence>
<dbReference type="RefSeq" id="WP_234220236.1">
    <property type="nucleotide sequence ID" value="NZ_JAGQAF010000008.1"/>
</dbReference>
<evidence type="ECO:0000313" key="2">
    <source>
        <dbReference type="EMBL" id="MCE8538547.1"/>
    </source>
</evidence>
<dbReference type="SUPFAM" id="SSF52540">
    <property type="entry name" value="P-loop containing nucleoside triphosphate hydrolases"/>
    <property type="match status" value="1"/>
</dbReference>
<accession>A0A9Q3ZQ76</accession>
<name>A0A9Q3ZQ76_9RHOB</name>
<dbReference type="Proteomes" id="UP000813672">
    <property type="component" value="Unassembled WGS sequence"/>
</dbReference>
<dbReference type="AlphaFoldDB" id="A0A9Q3ZQ76"/>
<dbReference type="PIRSF" id="PIRSF021497">
    <property type="entry name" value="Sulphotransferase_Stf0"/>
    <property type="match status" value="1"/>
</dbReference>
<comment type="caution">
    <text evidence="2">The sequence shown here is derived from an EMBL/GenBank/DDBJ whole genome shotgun (WGS) entry which is preliminary data.</text>
</comment>
<sequence length="255" mass="28042">MTERPAAYILCGTPRSGSTLLCGYLAATGVAGAPDSFFRTQSVDFWAQDWGLPETLRPGAAGFDRAYLDAALVEGRGGTPVFGLRLMRENLGDMLTMLDHLYPGSPGDTALIEAAFGPTRYLHLRRRDKVAQAVSRVRAEQSGLWHLAPDGREIERLAPHRDPVYDFAAIDTQVRALETYEAGWTKWFVAQDIPPLVIDYEDLADTPIEVVSAVLAHLEQDPDRAQGLTPAVAKLSGAESRDWAQRYRTQREGSA</sequence>
<dbReference type="InterPro" id="IPR027417">
    <property type="entry name" value="P-loop_NTPase"/>
</dbReference>
<dbReference type="InterPro" id="IPR024628">
    <property type="entry name" value="Sulfotransferase_Stf0_dom"/>
</dbReference>
<proteinExistence type="predicted"/>
<evidence type="ECO:0000259" key="1">
    <source>
        <dbReference type="Pfam" id="PF09037"/>
    </source>
</evidence>
<protein>
    <submittedName>
        <fullName evidence="2">Stf0 sulfotransferase family protein</fullName>
    </submittedName>
</protein>
<dbReference type="InterPro" id="IPR015124">
    <property type="entry name" value="Stf0"/>
</dbReference>
<gene>
    <name evidence="2" type="ORF">KBY27_13945</name>
</gene>
<reference evidence="2" key="1">
    <citation type="journal article" date="2021" name="Environ. Microbiol.">
        <title>Cryptic niche differentiation of novel sediment ecotypes of Rugeria pomeroyi correlates with nitrate respiration.</title>
        <authorList>
            <person name="Lin X."/>
            <person name="McNichol J."/>
            <person name="Chu X."/>
            <person name="Qian Y."/>
            <person name="Luo H."/>
        </authorList>
    </citation>
    <scope>NUCLEOTIDE SEQUENCE</scope>
    <source>
        <strain evidence="2">SZCCDBB064</strain>
    </source>
</reference>
<dbReference type="GO" id="GO:0016740">
    <property type="term" value="F:transferase activity"/>
    <property type="evidence" value="ECO:0007669"/>
    <property type="project" value="InterPro"/>
</dbReference>